<dbReference type="eggNOG" id="COG3011">
    <property type="taxonomic scope" value="Bacteria"/>
</dbReference>
<dbReference type="InterPro" id="IPR007263">
    <property type="entry name" value="DCC1-like"/>
</dbReference>
<proteinExistence type="predicted"/>
<comment type="caution">
    <text evidence="1">The sequence shown here is derived from an EMBL/GenBank/DDBJ whole genome shotgun (WGS) entry which is preliminary data.</text>
</comment>
<evidence type="ECO:0000313" key="2">
    <source>
        <dbReference type="Proteomes" id="UP000027647"/>
    </source>
</evidence>
<sequence length="147" mass="16627">MAADPSAFATLPRDKPIIVFDGVCVLCTANARFVLKNDREGRFRLAAMQDDAGAAIMVHAGLDPDDPTSFIILDPESEGGRIWMNSDAVLHMWSQLGLPWRAAVIFRIVPRFLRDPVYKLIARNRYKWFGKREECWVPSPEQAARIL</sequence>
<evidence type="ECO:0000313" key="1">
    <source>
        <dbReference type="EMBL" id="KEO89785.1"/>
    </source>
</evidence>
<dbReference type="Proteomes" id="UP000027647">
    <property type="component" value="Unassembled WGS sequence"/>
</dbReference>
<name>A0A074MAK5_ERYLO</name>
<keyword evidence="2" id="KW-1185">Reference proteome</keyword>
<dbReference type="RefSeq" id="WP_034960356.1">
    <property type="nucleotide sequence ID" value="NZ_JMIW01000004.1"/>
</dbReference>
<reference evidence="1 2" key="1">
    <citation type="submission" date="2014-04" db="EMBL/GenBank/DDBJ databases">
        <title>A comprehensive comparison of genomes of Erythrobacter spp. strains.</title>
        <authorList>
            <person name="Zheng Q."/>
        </authorList>
    </citation>
    <scope>NUCLEOTIDE SEQUENCE [LARGE SCALE GENOMIC DNA]</scope>
    <source>
        <strain evidence="1 2">DSM 6997</strain>
    </source>
</reference>
<gene>
    <name evidence="1" type="ORF">EH31_11570</name>
</gene>
<dbReference type="AlphaFoldDB" id="A0A074MAK5"/>
<dbReference type="STRING" id="1044.EH31_11570"/>
<dbReference type="OrthoDB" id="9785438at2"/>
<dbReference type="Pfam" id="PF04134">
    <property type="entry name" value="DCC1-like"/>
    <property type="match status" value="1"/>
</dbReference>
<accession>A0A074MAK5</accession>
<dbReference type="EMBL" id="JMIW01000004">
    <property type="protein sequence ID" value="KEO89785.1"/>
    <property type="molecule type" value="Genomic_DNA"/>
</dbReference>
<protein>
    <submittedName>
        <fullName evidence="1">Membrane protein</fullName>
    </submittedName>
</protein>
<organism evidence="1 2">
    <name type="scientific">Erythrobacter longus</name>
    <dbReference type="NCBI Taxonomy" id="1044"/>
    <lineage>
        <taxon>Bacteria</taxon>
        <taxon>Pseudomonadati</taxon>
        <taxon>Pseudomonadota</taxon>
        <taxon>Alphaproteobacteria</taxon>
        <taxon>Sphingomonadales</taxon>
        <taxon>Erythrobacteraceae</taxon>
        <taxon>Erythrobacter/Porphyrobacter group</taxon>
        <taxon>Erythrobacter</taxon>
    </lineage>
</organism>
<dbReference type="PANTHER" id="PTHR33639:SF2">
    <property type="entry name" value="DUF393 DOMAIN-CONTAINING PROTEIN"/>
    <property type="match status" value="1"/>
</dbReference>
<dbReference type="GO" id="GO:0015035">
    <property type="term" value="F:protein-disulfide reductase activity"/>
    <property type="evidence" value="ECO:0007669"/>
    <property type="project" value="InterPro"/>
</dbReference>
<dbReference type="PANTHER" id="PTHR33639">
    <property type="entry name" value="THIOL-DISULFIDE OXIDOREDUCTASE DCC"/>
    <property type="match status" value="1"/>
</dbReference>
<dbReference type="InterPro" id="IPR052927">
    <property type="entry name" value="DCC_oxidoreductase"/>
</dbReference>